<dbReference type="SUPFAM" id="SSF54695">
    <property type="entry name" value="POZ domain"/>
    <property type="match status" value="1"/>
</dbReference>
<name>A0A433CZM7_9FUNG</name>
<dbReference type="AlphaFoldDB" id="A0A433CZM7"/>
<protein>
    <recommendedName>
        <fullName evidence="1">BTB domain-containing protein</fullName>
    </recommendedName>
</protein>
<comment type="caution">
    <text evidence="2">The sequence shown here is derived from an EMBL/GenBank/DDBJ whole genome shotgun (WGS) entry which is preliminary data.</text>
</comment>
<dbReference type="InterPro" id="IPR011333">
    <property type="entry name" value="SKP1/BTB/POZ_sf"/>
</dbReference>
<feature type="domain" description="BTB" evidence="1">
    <location>
        <begin position="73"/>
        <end position="152"/>
    </location>
</feature>
<evidence type="ECO:0000313" key="3">
    <source>
        <dbReference type="Proteomes" id="UP000268093"/>
    </source>
</evidence>
<dbReference type="Gene3D" id="3.30.710.10">
    <property type="entry name" value="Potassium Channel Kv1.1, Chain A"/>
    <property type="match status" value="1"/>
</dbReference>
<dbReference type="OrthoDB" id="10250130at2759"/>
<organism evidence="2 3">
    <name type="scientific">Jimgerdemannia flammicorona</name>
    <dbReference type="NCBI Taxonomy" id="994334"/>
    <lineage>
        <taxon>Eukaryota</taxon>
        <taxon>Fungi</taxon>
        <taxon>Fungi incertae sedis</taxon>
        <taxon>Mucoromycota</taxon>
        <taxon>Mucoromycotina</taxon>
        <taxon>Endogonomycetes</taxon>
        <taxon>Endogonales</taxon>
        <taxon>Endogonaceae</taxon>
        <taxon>Jimgerdemannia</taxon>
    </lineage>
</organism>
<sequence length="191" mass="22387">MANSRFVHRRLYRRYEPTHGARHQHMNRTRRHPLTVDVVVPDSHGRITRIPPAYVSMSLRRMGPRFYGNPSYANCKLKVGDTEFWGHELFLSWKAQYFRDVFAAVHNDQYHSDVVIEDADGMLTGLPVITLPIEQCRSFDFVEMLYWIYTGDDDRWLSTFNGDNIDVIASNIERLGMTEEARALCRRFTSQ</sequence>
<dbReference type="EMBL" id="RBNI01009778">
    <property type="protein sequence ID" value="RUP44028.1"/>
    <property type="molecule type" value="Genomic_DNA"/>
</dbReference>
<dbReference type="Proteomes" id="UP000268093">
    <property type="component" value="Unassembled WGS sequence"/>
</dbReference>
<dbReference type="InterPro" id="IPR000210">
    <property type="entry name" value="BTB/POZ_dom"/>
</dbReference>
<reference evidence="2 3" key="1">
    <citation type="journal article" date="2018" name="New Phytol.">
        <title>Phylogenomics of Endogonaceae and evolution of mycorrhizas within Mucoromycota.</title>
        <authorList>
            <person name="Chang Y."/>
            <person name="Desiro A."/>
            <person name="Na H."/>
            <person name="Sandor L."/>
            <person name="Lipzen A."/>
            <person name="Clum A."/>
            <person name="Barry K."/>
            <person name="Grigoriev I.V."/>
            <person name="Martin F.M."/>
            <person name="Stajich J.E."/>
            <person name="Smith M.E."/>
            <person name="Bonito G."/>
            <person name="Spatafora J.W."/>
        </authorList>
    </citation>
    <scope>NUCLEOTIDE SEQUENCE [LARGE SCALE GENOMIC DNA]</scope>
    <source>
        <strain evidence="2 3">GMNB39</strain>
    </source>
</reference>
<keyword evidence="3" id="KW-1185">Reference proteome</keyword>
<accession>A0A433CZM7</accession>
<proteinExistence type="predicted"/>
<gene>
    <name evidence="2" type="ORF">BC936DRAFT_150039</name>
</gene>
<dbReference type="Pfam" id="PF00651">
    <property type="entry name" value="BTB"/>
    <property type="match status" value="1"/>
</dbReference>
<evidence type="ECO:0000313" key="2">
    <source>
        <dbReference type="EMBL" id="RUP44028.1"/>
    </source>
</evidence>
<dbReference type="PROSITE" id="PS50097">
    <property type="entry name" value="BTB"/>
    <property type="match status" value="1"/>
</dbReference>
<evidence type="ECO:0000259" key="1">
    <source>
        <dbReference type="PROSITE" id="PS50097"/>
    </source>
</evidence>